<feature type="transmembrane region" description="Helical" evidence="8">
    <location>
        <begin position="247"/>
        <end position="270"/>
    </location>
</feature>
<dbReference type="InterPro" id="IPR035906">
    <property type="entry name" value="MetI-like_sf"/>
</dbReference>
<dbReference type="PROSITE" id="PS50928">
    <property type="entry name" value="ABC_TM1"/>
    <property type="match status" value="1"/>
</dbReference>
<comment type="subcellular location">
    <subcellularLocation>
        <location evidence="1 8">Cell membrane</location>
        <topology evidence="1 8">Multi-pass membrane protein</topology>
    </subcellularLocation>
</comment>
<keyword evidence="6 8" id="KW-1133">Transmembrane helix</keyword>
<evidence type="ECO:0000256" key="3">
    <source>
        <dbReference type="ARBA" id="ARBA00022448"/>
    </source>
</evidence>
<feature type="transmembrane region" description="Helical" evidence="8">
    <location>
        <begin position="37"/>
        <end position="60"/>
    </location>
</feature>
<reference evidence="10" key="1">
    <citation type="submission" date="2021-10" db="EMBL/GenBank/DDBJ databases">
        <title>The complete genome sequence of Leeia sp. TBRC 13508.</title>
        <authorList>
            <person name="Charoenyingcharoen P."/>
            <person name="Yukphan P."/>
        </authorList>
    </citation>
    <scope>NUCLEOTIDE SEQUENCE</scope>
    <source>
        <strain evidence="10">TBRC 13508</strain>
    </source>
</reference>
<evidence type="ECO:0000256" key="6">
    <source>
        <dbReference type="ARBA" id="ARBA00022989"/>
    </source>
</evidence>
<dbReference type="RefSeq" id="WP_227181790.1">
    <property type="nucleotide sequence ID" value="NZ_JAJBZT010000011.1"/>
</dbReference>
<dbReference type="Gene3D" id="1.10.3720.10">
    <property type="entry name" value="MetI-like"/>
    <property type="match status" value="1"/>
</dbReference>
<comment type="similarity">
    <text evidence="2">Belongs to the binding-protein-dependent transport system permease family. CysTW subfamily.</text>
</comment>
<evidence type="ECO:0000313" key="10">
    <source>
        <dbReference type="EMBL" id="MCB6184971.1"/>
    </source>
</evidence>
<dbReference type="Proteomes" id="UP001165395">
    <property type="component" value="Unassembled WGS sequence"/>
</dbReference>
<dbReference type="InterPro" id="IPR000515">
    <property type="entry name" value="MetI-like"/>
</dbReference>
<evidence type="ECO:0000256" key="8">
    <source>
        <dbReference type="RuleBase" id="RU363032"/>
    </source>
</evidence>
<keyword evidence="3 8" id="KW-0813">Transport</keyword>
<comment type="caution">
    <text evidence="10">The sequence shown here is derived from an EMBL/GenBank/DDBJ whole genome shotgun (WGS) entry which is preliminary data.</text>
</comment>
<evidence type="ECO:0000256" key="5">
    <source>
        <dbReference type="ARBA" id="ARBA00022692"/>
    </source>
</evidence>
<evidence type="ECO:0000256" key="7">
    <source>
        <dbReference type="ARBA" id="ARBA00023136"/>
    </source>
</evidence>
<dbReference type="EMBL" id="JAJBZT010000011">
    <property type="protein sequence ID" value="MCB6184971.1"/>
    <property type="molecule type" value="Genomic_DNA"/>
</dbReference>
<evidence type="ECO:0000259" key="9">
    <source>
        <dbReference type="PROSITE" id="PS50928"/>
    </source>
</evidence>
<keyword evidence="4" id="KW-1003">Cell membrane</keyword>
<evidence type="ECO:0000256" key="4">
    <source>
        <dbReference type="ARBA" id="ARBA00022475"/>
    </source>
</evidence>
<feature type="transmembrane region" description="Helical" evidence="8">
    <location>
        <begin position="213"/>
        <end position="235"/>
    </location>
</feature>
<protein>
    <submittedName>
        <fullName evidence="10">ABC transporter permease</fullName>
    </submittedName>
</protein>
<dbReference type="CDD" id="cd06261">
    <property type="entry name" value="TM_PBP2"/>
    <property type="match status" value="1"/>
</dbReference>
<sequence>MPTAKLMKMIDSPLAEKLYASEAKVLKRNLRRSERFGLLRALLLIFPLFVFLLLTFILPIGSLLMKSVTDDVIPTEWPALTQSLGAWEPAKKQLPDNQTYLNLVADMKKSVDNDGNSRVASRLNFQQSGMRSLIMKTARHLDSLDLTNPKQALIDTDERWGQVGTWTIIKFSSRSLTFDYFLNAFDYSRDEFGNVVHNAPADSLYQDVFVRTIVVSLTVAVLCVLIAYPVASFLAALPSKYSNPLMILVLLPFWTSFLVRTTAWIVMLQTNGPINQFLLELSLIAKPLELIYNRFSVLVSMTHILLPYSILSLYSVMKGISPVYVKAARSLGAGPIKAFFNAYFPQTLPGVVAAGILSFILSIGYYITPALVGGADDQLASYYIANHVNTTLNWGLASALSVLLLGGVMVLYIVFVRMTGGKGLKLG</sequence>
<proteinExistence type="inferred from homology"/>
<organism evidence="10 11">
    <name type="scientific">Leeia speluncae</name>
    <dbReference type="NCBI Taxonomy" id="2884804"/>
    <lineage>
        <taxon>Bacteria</taxon>
        <taxon>Pseudomonadati</taxon>
        <taxon>Pseudomonadota</taxon>
        <taxon>Betaproteobacteria</taxon>
        <taxon>Neisseriales</taxon>
        <taxon>Leeiaceae</taxon>
        <taxon>Leeia</taxon>
    </lineage>
</organism>
<dbReference type="SUPFAM" id="SSF161098">
    <property type="entry name" value="MetI-like"/>
    <property type="match status" value="1"/>
</dbReference>
<keyword evidence="7 8" id="KW-0472">Membrane</keyword>
<feature type="transmembrane region" description="Helical" evidence="8">
    <location>
        <begin position="351"/>
        <end position="372"/>
    </location>
</feature>
<evidence type="ECO:0000313" key="11">
    <source>
        <dbReference type="Proteomes" id="UP001165395"/>
    </source>
</evidence>
<feature type="domain" description="ABC transmembrane type-1" evidence="9">
    <location>
        <begin position="209"/>
        <end position="415"/>
    </location>
</feature>
<name>A0ABS8D9T3_9NEIS</name>
<keyword evidence="5 8" id="KW-0812">Transmembrane</keyword>
<dbReference type="PANTHER" id="PTHR42929">
    <property type="entry name" value="INNER MEMBRANE ABC TRANSPORTER PERMEASE PROTEIN YDCU-RELATED-RELATED"/>
    <property type="match status" value="1"/>
</dbReference>
<gene>
    <name evidence="10" type="ORF">LIN78_15590</name>
</gene>
<dbReference type="Pfam" id="PF00528">
    <property type="entry name" value="BPD_transp_1"/>
    <property type="match status" value="1"/>
</dbReference>
<keyword evidence="11" id="KW-1185">Reference proteome</keyword>
<feature type="transmembrane region" description="Helical" evidence="8">
    <location>
        <begin position="392"/>
        <end position="415"/>
    </location>
</feature>
<evidence type="ECO:0000256" key="2">
    <source>
        <dbReference type="ARBA" id="ARBA00007069"/>
    </source>
</evidence>
<evidence type="ECO:0000256" key="1">
    <source>
        <dbReference type="ARBA" id="ARBA00004651"/>
    </source>
</evidence>
<accession>A0ABS8D9T3</accession>
<dbReference type="PANTHER" id="PTHR42929:SF5">
    <property type="entry name" value="ABC TRANSPORTER PERMEASE PROTEIN"/>
    <property type="match status" value="1"/>
</dbReference>
<feature type="transmembrane region" description="Helical" evidence="8">
    <location>
        <begin position="290"/>
        <end position="311"/>
    </location>
</feature>